<feature type="transmembrane region" description="Helical" evidence="6">
    <location>
        <begin position="634"/>
        <end position="658"/>
    </location>
</feature>
<feature type="region of interest" description="Disordered" evidence="5">
    <location>
        <begin position="78"/>
        <end position="110"/>
    </location>
</feature>
<accession>A0A9P7V7G3</accession>
<keyword evidence="9" id="KW-1185">Reference proteome</keyword>
<feature type="transmembrane region" description="Helical" evidence="6">
    <location>
        <begin position="604"/>
        <end position="622"/>
    </location>
</feature>
<proteinExistence type="predicted"/>
<dbReference type="EMBL" id="JAHMUF010000016">
    <property type="protein sequence ID" value="KAG7192631.1"/>
    <property type="molecule type" value="Genomic_DNA"/>
</dbReference>
<feature type="compositionally biased region" description="Low complexity" evidence="5">
    <location>
        <begin position="88"/>
        <end position="104"/>
    </location>
</feature>
<dbReference type="GO" id="GO:0045944">
    <property type="term" value="P:positive regulation of transcription by RNA polymerase II"/>
    <property type="evidence" value="ECO:0007669"/>
    <property type="project" value="TreeGrafter"/>
</dbReference>
<evidence type="ECO:0000256" key="2">
    <source>
        <dbReference type="ARBA" id="ARBA00023125"/>
    </source>
</evidence>
<feature type="domain" description="Xylanolytic transcriptional activator regulatory" evidence="7">
    <location>
        <begin position="276"/>
        <end position="553"/>
    </location>
</feature>
<dbReference type="InterPro" id="IPR007219">
    <property type="entry name" value="XnlR_reg_dom"/>
</dbReference>
<name>A0A9P7V7G3_9ASCO</name>
<keyword evidence="6" id="KW-0472">Membrane</keyword>
<keyword evidence="4" id="KW-0539">Nucleus</keyword>
<dbReference type="OrthoDB" id="4026483at2759"/>
<dbReference type="RefSeq" id="XP_043048181.1">
    <property type="nucleotide sequence ID" value="XM_043192209.1"/>
</dbReference>
<keyword evidence="6" id="KW-0812">Transmembrane</keyword>
<evidence type="ECO:0000256" key="5">
    <source>
        <dbReference type="SAM" id="MobiDB-lite"/>
    </source>
</evidence>
<dbReference type="GO" id="GO:0000981">
    <property type="term" value="F:DNA-binding transcription factor activity, RNA polymerase II-specific"/>
    <property type="evidence" value="ECO:0007669"/>
    <property type="project" value="TreeGrafter"/>
</dbReference>
<sequence length="847" mass="96949">MFLSHKYLISHISPPVPVTKGSEQGMLMPTGSNNQVPPQFVDATPFIPRNSNQNQHPKTQNILALPVLPVLNSPHTSDVQSLRGVGLSQSSTSSHHHSTATCSSNDLSPPDFQSRLGTSGIIKGNQPLGNIFIGPYPLESAHEEMSFHSSPRKDYKEVLPPPRTLHFKALLRFDPGIQFFWKYRPLLKPEAMIRKKMIYISEEKVEHYTLEAKRIYGDGYIPRPEEANEISKIKLAITKFAGRMGLNFAPNIDYSVNLVSRLKLMLSGIEVTPYVNKFFKNVYLYFPVIEQEDFTKDLSRILGQDLTPTTTCQNLKFEERDDVATIAILLIMIRWVSISEIELKYDTQSYLLVPTDESSRFGILPIEFVDLAEDCMKELNITRFRSIRILQSLLFIRAYRMHAPEEVDSTSGSSTQVFNGIIINMAFALGLNRDPSKVANYDPDPKVRYQQKKLWFYVNKLDLIDSMLYGSMLSTSDETFDLSEITVHELNASVQTFQSERIALDLDLEFNQISGPLKKIVKVIVDLKNPVRVSSLLEEATKLEICMKHILGEFSKYLDPNYFIQKLVKVWKFVIYLHCQMVLCYIYHILFLHYEQKRNYQIMLFYFNKYINIVVVEWAQLTPEILAKAFDGNGWLLIAPTLQLLYQMLLLICNTSILRLSAGLYRIKIENIQDPAKEEAIRQFLKVMEDTCMHKIRGLYSLRNRYSMAWKLSKVHFGVYNILKDLNYFDSLAPDIPDVGYLPEIEFGLATSDIQNTVSRLSMLKNGPFLTVENLVSSLKDRADKCLAESIQIDNMWIHMANFYHDADAVPLTCQNDGSSGLGLESTSYSIFPTDFEPFGSMLLFQI</sequence>
<dbReference type="Proteomes" id="UP000790833">
    <property type="component" value="Unassembled WGS sequence"/>
</dbReference>
<dbReference type="Pfam" id="PF04082">
    <property type="entry name" value="Fungal_trans"/>
    <property type="match status" value="1"/>
</dbReference>
<dbReference type="AlphaFoldDB" id="A0A9P7V7G3"/>
<evidence type="ECO:0000313" key="8">
    <source>
        <dbReference type="EMBL" id="KAG7192631.1"/>
    </source>
</evidence>
<organism evidence="8 9">
    <name type="scientific">Scheffersomyces spartinae</name>
    <dbReference type="NCBI Taxonomy" id="45513"/>
    <lineage>
        <taxon>Eukaryota</taxon>
        <taxon>Fungi</taxon>
        <taxon>Dikarya</taxon>
        <taxon>Ascomycota</taxon>
        <taxon>Saccharomycotina</taxon>
        <taxon>Pichiomycetes</taxon>
        <taxon>Debaryomycetaceae</taxon>
        <taxon>Scheffersomyces</taxon>
    </lineage>
</organism>
<reference evidence="8" key="1">
    <citation type="submission" date="2021-03" db="EMBL/GenBank/DDBJ databases">
        <authorList>
            <person name="Palmer J.M."/>
        </authorList>
    </citation>
    <scope>NUCLEOTIDE SEQUENCE</scope>
    <source>
        <strain evidence="8">ARV_011</strain>
    </source>
</reference>
<keyword evidence="2" id="KW-0238">DNA-binding</keyword>
<dbReference type="GO" id="GO:0006351">
    <property type="term" value="P:DNA-templated transcription"/>
    <property type="evidence" value="ECO:0007669"/>
    <property type="project" value="InterPro"/>
</dbReference>
<comment type="caution">
    <text evidence="8">The sequence shown here is derived from an EMBL/GenBank/DDBJ whole genome shotgun (WGS) entry which is preliminary data.</text>
</comment>
<keyword evidence="6" id="KW-1133">Transmembrane helix</keyword>
<dbReference type="GO" id="GO:0008270">
    <property type="term" value="F:zinc ion binding"/>
    <property type="evidence" value="ECO:0007669"/>
    <property type="project" value="InterPro"/>
</dbReference>
<dbReference type="GO" id="GO:0000978">
    <property type="term" value="F:RNA polymerase II cis-regulatory region sequence-specific DNA binding"/>
    <property type="evidence" value="ECO:0007669"/>
    <property type="project" value="TreeGrafter"/>
</dbReference>
<evidence type="ECO:0000256" key="6">
    <source>
        <dbReference type="SAM" id="Phobius"/>
    </source>
</evidence>
<evidence type="ECO:0000256" key="4">
    <source>
        <dbReference type="ARBA" id="ARBA00023242"/>
    </source>
</evidence>
<dbReference type="CDD" id="cd12148">
    <property type="entry name" value="fungal_TF_MHR"/>
    <property type="match status" value="1"/>
</dbReference>
<keyword evidence="3" id="KW-0804">Transcription</keyword>
<dbReference type="GeneID" id="66114785"/>
<evidence type="ECO:0000259" key="7">
    <source>
        <dbReference type="Pfam" id="PF04082"/>
    </source>
</evidence>
<dbReference type="InterPro" id="IPR050675">
    <property type="entry name" value="OAF3"/>
</dbReference>
<evidence type="ECO:0000256" key="1">
    <source>
        <dbReference type="ARBA" id="ARBA00023015"/>
    </source>
</evidence>
<protein>
    <recommendedName>
        <fullName evidence="7">Xylanolytic transcriptional activator regulatory domain-containing protein</fullName>
    </recommendedName>
</protein>
<keyword evidence="1" id="KW-0805">Transcription regulation</keyword>
<dbReference type="GO" id="GO:0005634">
    <property type="term" value="C:nucleus"/>
    <property type="evidence" value="ECO:0007669"/>
    <property type="project" value="TreeGrafter"/>
</dbReference>
<dbReference type="PANTHER" id="PTHR31069:SF12">
    <property type="entry name" value="TRANSCRIPTION FACTOR DOMAIN-CONTAINING PROTEIN"/>
    <property type="match status" value="1"/>
</dbReference>
<feature type="transmembrane region" description="Helical" evidence="6">
    <location>
        <begin position="573"/>
        <end position="592"/>
    </location>
</feature>
<dbReference type="PANTHER" id="PTHR31069">
    <property type="entry name" value="OLEATE-ACTIVATED TRANSCRIPTION FACTOR 1-RELATED"/>
    <property type="match status" value="1"/>
</dbReference>
<evidence type="ECO:0000313" key="9">
    <source>
        <dbReference type="Proteomes" id="UP000790833"/>
    </source>
</evidence>
<evidence type="ECO:0000256" key="3">
    <source>
        <dbReference type="ARBA" id="ARBA00023163"/>
    </source>
</evidence>
<gene>
    <name evidence="8" type="ORF">KQ657_001411</name>
</gene>